<dbReference type="PROSITE" id="PS00079">
    <property type="entry name" value="MULTICOPPER_OXIDASE1"/>
    <property type="match status" value="1"/>
</dbReference>
<dbReference type="CDD" id="cd13861">
    <property type="entry name" value="CuRO_1_CumA_like"/>
    <property type="match status" value="1"/>
</dbReference>
<dbReference type="SUPFAM" id="SSF49503">
    <property type="entry name" value="Cupredoxins"/>
    <property type="match status" value="3"/>
</dbReference>
<keyword evidence="2" id="KW-0560">Oxidoreductase</keyword>
<organism evidence="7">
    <name type="scientific">Rhizobium leguminosarum</name>
    <dbReference type="NCBI Taxonomy" id="384"/>
    <lineage>
        <taxon>Bacteria</taxon>
        <taxon>Pseudomonadati</taxon>
        <taxon>Pseudomonadota</taxon>
        <taxon>Alphaproteobacteria</taxon>
        <taxon>Hyphomicrobiales</taxon>
        <taxon>Rhizobiaceae</taxon>
        <taxon>Rhizobium/Agrobacterium group</taxon>
        <taxon>Rhizobium</taxon>
    </lineage>
</organism>
<dbReference type="GO" id="GO:0030288">
    <property type="term" value="C:outer membrane-bounded periplasmic space"/>
    <property type="evidence" value="ECO:0007669"/>
    <property type="project" value="TreeGrafter"/>
</dbReference>
<evidence type="ECO:0000259" key="6">
    <source>
        <dbReference type="Pfam" id="PF07732"/>
    </source>
</evidence>
<evidence type="ECO:0000256" key="1">
    <source>
        <dbReference type="ARBA" id="ARBA00022723"/>
    </source>
</evidence>
<dbReference type="Pfam" id="PF07732">
    <property type="entry name" value="Cu-oxidase_3"/>
    <property type="match status" value="1"/>
</dbReference>
<reference evidence="7" key="1">
    <citation type="submission" date="2016-03" db="EMBL/GenBank/DDBJ databases">
        <title>Microsymbionts genomes from the relict species Vavilovia formosa.</title>
        <authorList>
            <person name="Chirak E."/>
            <person name="Kimeklis A."/>
            <person name="Kopat V."/>
            <person name="Andronov E."/>
        </authorList>
    </citation>
    <scope>NUCLEOTIDE SEQUENCE [LARGE SCALE GENOMIC DNA]</scope>
    <source>
        <strain evidence="7">Vaf12</strain>
    </source>
</reference>
<evidence type="ECO:0000259" key="4">
    <source>
        <dbReference type="Pfam" id="PF00394"/>
    </source>
</evidence>
<dbReference type="PROSITE" id="PS00080">
    <property type="entry name" value="MULTICOPPER_OXIDASE2"/>
    <property type="match status" value="1"/>
</dbReference>
<dbReference type="GO" id="GO:0005507">
    <property type="term" value="F:copper ion binding"/>
    <property type="evidence" value="ECO:0007669"/>
    <property type="project" value="InterPro"/>
</dbReference>
<feature type="domain" description="Plastocyanin-like" evidence="5">
    <location>
        <begin position="390"/>
        <end position="483"/>
    </location>
</feature>
<dbReference type="InterPro" id="IPR011707">
    <property type="entry name" value="Cu-oxidase-like_N"/>
</dbReference>
<dbReference type="InterPro" id="IPR008972">
    <property type="entry name" value="Cupredoxin"/>
</dbReference>
<evidence type="ECO:0000313" key="7">
    <source>
        <dbReference type="EMBL" id="KZB02961.1"/>
    </source>
</evidence>
<feature type="domain" description="Plastocyanin-like" evidence="6">
    <location>
        <begin position="56"/>
        <end position="160"/>
    </location>
</feature>
<evidence type="ECO:0000259" key="5">
    <source>
        <dbReference type="Pfam" id="PF07731"/>
    </source>
</evidence>
<name>A0A154IQX6_RHILE</name>
<dbReference type="EMBL" id="LVYU01000018">
    <property type="protein sequence ID" value="KZB02961.1"/>
    <property type="molecule type" value="Genomic_DNA"/>
</dbReference>
<dbReference type="InterPro" id="IPR011706">
    <property type="entry name" value="Cu-oxidase_C"/>
</dbReference>
<dbReference type="InterPro" id="IPR002355">
    <property type="entry name" value="Cu_oxidase_Cu_BS"/>
</dbReference>
<dbReference type="PANTHER" id="PTHR11709:SF2">
    <property type="entry name" value="MULTICOPPER OXIDASE LPR1"/>
    <property type="match status" value="1"/>
</dbReference>
<dbReference type="PROSITE" id="PS51318">
    <property type="entry name" value="TAT"/>
    <property type="match status" value="1"/>
</dbReference>
<dbReference type="InterPro" id="IPR001117">
    <property type="entry name" value="Cu-oxidase_2nd"/>
</dbReference>
<dbReference type="Gene3D" id="2.60.40.420">
    <property type="entry name" value="Cupredoxins - blue copper proteins"/>
    <property type="match status" value="3"/>
</dbReference>
<dbReference type="Pfam" id="PF00394">
    <property type="entry name" value="Cu-oxidase"/>
    <property type="match status" value="1"/>
</dbReference>
<keyword evidence="1" id="KW-0479">Metal-binding</keyword>
<dbReference type="AlphaFoldDB" id="A0A154IQX6"/>
<dbReference type="CDD" id="cd13885">
    <property type="entry name" value="CuRO_2_CumA_like"/>
    <property type="match status" value="1"/>
</dbReference>
<dbReference type="GO" id="GO:0016491">
    <property type="term" value="F:oxidoreductase activity"/>
    <property type="evidence" value="ECO:0007669"/>
    <property type="project" value="UniProtKB-KW"/>
</dbReference>
<dbReference type="Pfam" id="PF07731">
    <property type="entry name" value="Cu-oxidase_2"/>
    <property type="match status" value="1"/>
</dbReference>
<dbReference type="RefSeq" id="WP_062940035.1">
    <property type="nucleotide sequence ID" value="NZ_CP171844.1"/>
</dbReference>
<evidence type="ECO:0000256" key="3">
    <source>
        <dbReference type="SAM" id="MobiDB-lite"/>
    </source>
</evidence>
<proteinExistence type="predicted"/>
<gene>
    <name evidence="7" type="ORF">A4A59_36100</name>
</gene>
<dbReference type="CDD" id="cd13906">
    <property type="entry name" value="CuRO_3_CumA_like"/>
    <property type="match status" value="1"/>
</dbReference>
<dbReference type="InterPro" id="IPR006311">
    <property type="entry name" value="TAT_signal"/>
</dbReference>
<evidence type="ECO:0000256" key="2">
    <source>
        <dbReference type="ARBA" id="ARBA00023002"/>
    </source>
</evidence>
<feature type="region of interest" description="Disordered" evidence="3">
    <location>
        <begin position="309"/>
        <end position="333"/>
    </location>
</feature>
<accession>A0A154IQX6</accession>
<dbReference type="PANTHER" id="PTHR11709">
    <property type="entry name" value="MULTI-COPPER OXIDASE"/>
    <property type="match status" value="1"/>
</dbReference>
<comment type="caution">
    <text evidence="7">The sequence shown here is derived from an EMBL/GenBank/DDBJ whole genome shotgun (WGS) entry which is preliminary data.</text>
</comment>
<dbReference type="InterPro" id="IPR045087">
    <property type="entry name" value="Cu-oxidase_fam"/>
</dbReference>
<protein>
    <submittedName>
        <fullName evidence="7">Copper oxidase</fullName>
    </submittedName>
</protein>
<sequence>MNTEFNGRISRRGFLQAGGGLLLTTGLPSSLGRAADPNEYRIVAAPARARLAGSAHSETDVWAYGGTVPGPLVRLRQGEPARLVVENRLDQETTVHWHGIRLPNAMDGVPGLTQPAIKSGESFVYEFTPPDAGTFWYHPHANSLEQLGRGLAGAVIVEERDPFAVDRDLLWLLADWRLKDTGEIASGFGNRMEAAMSGRVGNTVTLNGQVSEMEPVRVGERVRLRLVNGSLARIMALRFEGHRPVVVAIDGQPCDPHEPDGGRILLGPAMRVDLMLDLQGKPGRRYEVVDDFYDGLSYRLTQLAYDQQPPVRERPLDTSLDLPRNPLPEPDLGTAERHDLTLQGGMMGAGMVAGMGGTMSGGMMQGMMGMGGGPAWAINGMSMTGDGHAGMEPALTFQRGRSVVLILRNQTAWWHPMHLHGHSMRVLSRNGAPVPHRQWQDTVLTAPKDVVEAAFVADNPGDWMLHCHVMDHQMTGMMTVLRVT</sequence>
<dbReference type="InterPro" id="IPR033138">
    <property type="entry name" value="Cu_oxidase_CS"/>
</dbReference>
<feature type="domain" description="Plastocyanin-like" evidence="4">
    <location>
        <begin position="169"/>
        <end position="289"/>
    </location>
</feature>